<dbReference type="Proteomes" id="UP000054097">
    <property type="component" value="Unassembled WGS sequence"/>
</dbReference>
<dbReference type="HOGENOM" id="CLU_050904_0_0_1"/>
<dbReference type="InterPro" id="IPR036047">
    <property type="entry name" value="F-box-like_dom_sf"/>
</dbReference>
<organism evidence="2 3">
    <name type="scientific">Serendipita vermifera MAFF 305830</name>
    <dbReference type="NCBI Taxonomy" id="933852"/>
    <lineage>
        <taxon>Eukaryota</taxon>
        <taxon>Fungi</taxon>
        <taxon>Dikarya</taxon>
        <taxon>Basidiomycota</taxon>
        <taxon>Agaricomycotina</taxon>
        <taxon>Agaricomycetes</taxon>
        <taxon>Sebacinales</taxon>
        <taxon>Serendipitaceae</taxon>
        <taxon>Serendipita</taxon>
    </lineage>
</organism>
<reference evidence="2 3" key="1">
    <citation type="submission" date="2014-04" db="EMBL/GenBank/DDBJ databases">
        <authorList>
            <consortium name="DOE Joint Genome Institute"/>
            <person name="Kuo A."/>
            <person name="Zuccaro A."/>
            <person name="Kohler A."/>
            <person name="Nagy L.G."/>
            <person name="Floudas D."/>
            <person name="Copeland A."/>
            <person name="Barry K.W."/>
            <person name="Cichocki N."/>
            <person name="Veneault-Fourrey C."/>
            <person name="LaButti K."/>
            <person name="Lindquist E.A."/>
            <person name="Lipzen A."/>
            <person name="Lundell T."/>
            <person name="Morin E."/>
            <person name="Murat C."/>
            <person name="Sun H."/>
            <person name="Tunlid A."/>
            <person name="Henrissat B."/>
            <person name="Grigoriev I.V."/>
            <person name="Hibbett D.S."/>
            <person name="Martin F."/>
            <person name="Nordberg H.P."/>
            <person name="Cantor M.N."/>
            <person name="Hua S.X."/>
        </authorList>
    </citation>
    <scope>NUCLEOTIDE SEQUENCE [LARGE SCALE GENOMIC DNA]</scope>
    <source>
        <strain evidence="2 3">MAFF 305830</strain>
    </source>
</reference>
<evidence type="ECO:0000259" key="1">
    <source>
        <dbReference type="Pfam" id="PF12937"/>
    </source>
</evidence>
<evidence type="ECO:0000313" key="3">
    <source>
        <dbReference type="Proteomes" id="UP000054097"/>
    </source>
</evidence>
<dbReference type="OrthoDB" id="2269034at2759"/>
<dbReference type="Pfam" id="PF12937">
    <property type="entry name" value="F-box-like"/>
    <property type="match status" value="1"/>
</dbReference>
<dbReference type="STRING" id="933852.A0A0C3AJ52"/>
<name>A0A0C3AJ52_SERVB</name>
<gene>
    <name evidence="2" type="ORF">M408DRAFT_334136</name>
</gene>
<dbReference type="AlphaFoldDB" id="A0A0C3AJ52"/>
<reference evidence="3" key="2">
    <citation type="submission" date="2015-01" db="EMBL/GenBank/DDBJ databases">
        <title>Evolutionary Origins and Diversification of the Mycorrhizal Mutualists.</title>
        <authorList>
            <consortium name="DOE Joint Genome Institute"/>
            <consortium name="Mycorrhizal Genomics Consortium"/>
            <person name="Kohler A."/>
            <person name="Kuo A."/>
            <person name="Nagy L.G."/>
            <person name="Floudas D."/>
            <person name="Copeland A."/>
            <person name="Barry K.W."/>
            <person name="Cichocki N."/>
            <person name="Veneault-Fourrey C."/>
            <person name="LaButti K."/>
            <person name="Lindquist E.A."/>
            <person name="Lipzen A."/>
            <person name="Lundell T."/>
            <person name="Morin E."/>
            <person name="Murat C."/>
            <person name="Riley R."/>
            <person name="Ohm R."/>
            <person name="Sun H."/>
            <person name="Tunlid A."/>
            <person name="Henrissat B."/>
            <person name="Grigoriev I.V."/>
            <person name="Hibbett D.S."/>
            <person name="Martin F."/>
        </authorList>
    </citation>
    <scope>NUCLEOTIDE SEQUENCE [LARGE SCALE GENOMIC DNA]</scope>
    <source>
        <strain evidence="3">MAFF 305830</strain>
    </source>
</reference>
<sequence>MLINGLPVEILGIIFELFVPSPDCWIDPTTYLVLLCSVCRLWRQVALQNPLLWTALHLPMSEAAFQWTECILPRSRSAPLHIFVVPKYHEPKSPAGTTIKEWSSRFLKLIEGHSQRWRTVEVDVPEAAIDLTPIWKGQAPMLQKLVIDTLPLSRDSRNTAPVLPANNHLALLDLSGFPVRWDQWNCTSITNLELGFFTAREPGPNPIELCNILSLLSTQLRELSILGKWQPISDHVSNSTPILLESLESFTTSRWEWPVQEVLLNCSFPVLEHFDTKLPLGNLSIRLLSRLSMEPALLQSVKRLSVKDIEDELEVSMEEIQLVFPQASHVQFGYGIDLEILDHSSSCFLSNWACMDQLDIYEASLAEIRQILAKRYEKYPTPLLELKLNRALGPIHRADYEWVISRVKCLTIEQVVITCNGISESLPFENIYIIPQGVV</sequence>
<keyword evidence="3" id="KW-1185">Reference proteome</keyword>
<dbReference type="InterPro" id="IPR001810">
    <property type="entry name" value="F-box_dom"/>
</dbReference>
<feature type="domain" description="F-box" evidence="1">
    <location>
        <begin position="3"/>
        <end position="58"/>
    </location>
</feature>
<dbReference type="EMBL" id="KN824480">
    <property type="protein sequence ID" value="KIM20079.1"/>
    <property type="molecule type" value="Genomic_DNA"/>
</dbReference>
<dbReference type="Gene3D" id="1.20.1280.50">
    <property type="match status" value="1"/>
</dbReference>
<protein>
    <recommendedName>
        <fullName evidence="1">F-box domain-containing protein</fullName>
    </recommendedName>
</protein>
<accession>A0A0C3AJ52</accession>
<proteinExistence type="predicted"/>
<dbReference type="SUPFAM" id="SSF81383">
    <property type="entry name" value="F-box domain"/>
    <property type="match status" value="1"/>
</dbReference>
<evidence type="ECO:0000313" key="2">
    <source>
        <dbReference type="EMBL" id="KIM20079.1"/>
    </source>
</evidence>